<organism evidence="4">
    <name type="scientific">Gongylonema pulchrum</name>
    <dbReference type="NCBI Taxonomy" id="637853"/>
    <lineage>
        <taxon>Eukaryota</taxon>
        <taxon>Metazoa</taxon>
        <taxon>Ecdysozoa</taxon>
        <taxon>Nematoda</taxon>
        <taxon>Chromadorea</taxon>
        <taxon>Rhabditida</taxon>
        <taxon>Spirurina</taxon>
        <taxon>Spiruromorpha</taxon>
        <taxon>Spiruroidea</taxon>
        <taxon>Gongylonematidae</taxon>
        <taxon>Gongylonema</taxon>
    </lineage>
</organism>
<keyword evidence="1" id="KW-0507">mRNA processing</keyword>
<dbReference type="GO" id="GO:0000398">
    <property type="term" value="P:mRNA splicing, via spliceosome"/>
    <property type="evidence" value="ECO:0007669"/>
    <property type="project" value="UniProtKB-UniRule"/>
</dbReference>
<evidence type="ECO:0000313" key="4">
    <source>
        <dbReference type="WBParaSite" id="GPUH_0002370601-mRNA-1"/>
    </source>
</evidence>
<dbReference type="AlphaFoldDB" id="A0A183ERT5"/>
<reference evidence="4" key="1">
    <citation type="submission" date="2016-06" db="UniProtKB">
        <authorList>
            <consortium name="WormBaseParasite"/>
        </authorList>
    </citation>
    <scope>IDENTIFICATION</scope>
</reference>
<protein>
    <recommendedName>
        <fullName evidence="1">Branchpoint-bridging protein</fullName>
    </recommendedName>
</protein>
<dbReference type="PANTHER" id="PTHR11208:SF45">
    <property type="entry name" value="SPLICING FACTOR 1"/>
    <property type="match status" value="1"/>
</dbReference>
<dbReference type="PANTHER" id="PTHR11208">
    <property type="entry name" value="RNA-BINDING PROTEIN RELATED"/>
    <property type="match status" value="1"/>
</dbReference>
<evidence type="ECO:0000256" key="1">
    <source>
        <dbReference type="RuleBase" id="RU367126"/>
    </source>
</evidence>
<proteinExistence type="inferred from homology"/>
<name>A0A183ERT5_9BILA</name>
<evidence type="ECO:0000313" key="3">
    <source>
        <dbReference type="Proteomes" id="UP000271098"/>
    </source>
</evidence>
<dbReference type="InterPro" id="IPR036612">
    <property type="entry name" value="KH_dom_type_1_sf"/>
</dbReference>
<dbReference type="GO" id="GO:0045131">
    <property type="term" value="F:pre-mRNA branch point binding"/>
    <property type="evidence" value="ECO:0007669"/>
    <property type="project" value="UniProtKB-UniRule"/>
</dbReference>
<sequence>MMPDDQNELRKLQLRELALLNGTLRPDCSADDTRCSNCGSDQHKASIQTIISQTLMMPDDQNELRKLQLRELALLNGTLRPDCSADDTRCSNCGSDQHKASVFLDISYIFFSFLLEYCQFLT</sequence>
<keyword evidence="3" id="KW-1185">Reference proteome</keyword>
<keyword evidence="1" id="KW-0862">Zinc</keyword>
<keyword evidence="1" id="KW-0539">Nucleus</keyword>
<keyword evidence="1" id="KW-0508">mRNA splicing</keyword>
<dbReference type="Proteomes" id="UP000271098">
    <property type="component" value="Unassembled WGS sequence"/>
</dbReference>
<dbReference type="Gene3D" id="3.30.1370.10">
    <property type="entry name" value="K Homology domain, type 1"/>
    <property type="match status" value="2"/>
</dbReference>
<dbReference type="WBParaSite" id="GPUH_0002370601-mRNA-1">
    <property type="protein sequence ID" value="GPUH_0002370601-mRNA-1"/>
    <property type="gene ID" value="GPUH_0002370601"/>
</dbReference>
<evidence type="ECO:0000313" key="2">
    <source>
        <dbReference type="EMBL" id="VDN41803.1"/>
    </source>
</evidence>
<gene>
    <name evidence="2" type="ORF">GPUH_LOCUS23675</name>
</gene>
<keyword evidence="1" id="KW-0479">Metal-binding</keyword>
<dbReference type="InterPro" id="IPR045071">
    <property type="entry name" value="BBP-like"/>
</dbReference>
<dbReference type="GO" id="GO:0005681">
    <property type="term" value="C:spliceosomal complex"/>
    <property type="evidence" value="ECO:0007669"/>
    <property type="project" value="UniProtKB-KW"/>
</dbReference>
<accession>A0A183ERT5</accession>
<comment type="similarity">
    <text evidence="1">Belongs to the BBP/SF1 family.</text>
</comment>
<reference evidence="2 3" key="2">
    <citation type="submission" date="2018-11" db="EMBL/GenBank/DDBJ databases">
        <authorList>
            <consortium name="Pathogen Informatics"/>
        </authorList>
    </citation>
    <scope>NUCLEOTIDE SEQUENCE [LARGE SCALE GENOMIC DNA]</scope>
</reference>
<dbReference type="GO" id="GO:0003729">
    <property type="term" value="F:mRNA binding"/>
    <property type="evidence" value="ECO:0007669"/>
    <property type="project" value="TreeGrafter"/>
</dbReference>
<comment type="function">
    <text evidence="1">Necessary for the splicing of pre-mRNA. Has a role in the recognition of the branch site (5'-UACUAAC-3'), the pyrimidine tract and the 3'-splice site at the 3'-end of introns.</text>
</comment>
<dbReference type="GO" id="GO:0008270">
    <property type="term" value="F:zinc ion binding"/>
    <property type="evidence" value="ECO:0007669"/>
    <property type="project" value="UniProtKB-UniRule"/>
</dbReference>
<keyword evidence="1" id="KW-0863">Zinc-finger</keyword>
<comment type="subcellular location">
    <subcellularLocation>
        <location evidence="1">Nucleus</location>
    </subcellularLocation>
</comment>
<dbReference type="GO" id="GO:0048024">
    <property type="term" value="P:regulation of mRNA splicing, via spliceosome"/>
    <property type="evidence" value="ECO:0007669"/>
    <property type="project" value="TreeGrafter"/>
</dbReference>
<dbReference type="EMBL" id="UYRT01098575">
    <property type="protein sequence ID" value="VDN41803.1"/>
    <property type="molecule type" value="Genomic_DNA"/>
</dbReference>
<keyword evidence="1" id="KW-0747">Spliceosome</keyword>